<protein>
    <submittedName>
        <fullName evidence="2">Uncharacterized protein</fullName>
    </submittedName>
</protein>
<evidence type="ECO:0000313" key="2">
    <source>
        <dbReference type="EMBL" id="KAK5634557.1"/>
    </source>
</evidence>
<evidence type="ECO:0000256" key="1">
    <source>
        <dbReference type="SAM" id="MobiDB-lite"/>
    </source>
</evidence>
<comment type="caution">
    <text evidence="2">The sequence shown here is derived from an EMBL/GenBank/DDBJ whole genome shotgun (WGS) entry which is preliminary data.</text>
</comment>
<gene>
    <name evidence="2" type="ORF">RRF57_010270</name>
</gene>
<dbReference type="AlphaFoldDB" id="A0AAN7US66"/>
<feature type="region of interest" description="Disordered" evidence="1">
    <location>
        <begin position="1"/>
        <end position="27"/>
    </location>
</feature>
<dbReference type="Proteomes" id="UP001305414">
    <property type="component" value="Unassembled WGS sequence"/>
</dbReference>
<proteinExistence type="predicted"/>
<organism evidence="2 3">
    <name type="scientific">Xylaria bambusicola</name>
    <dbReference type="NCBI Taxonomy" id="326684"/>
    <lineage>
        <taxon>Eukaryota</taxon>
        <taxon>Fungi</taxon>
        <taxon>Dikarya</taxon>
        <taxon>Ascomycota</taxon>
        <taxon>Pezizomycotina</taxon>
        <taxon>Sordariomycetes</taxon>
        <taxon>Xylariomycetidae</taxon>
        <taxon>Xylariales</taxon>
        <taxon>Xylariaceae</taxon>
        <taxon>Xylaria</taxon>
    </lineage>
</organism>
<evidence type="ECO:0000313" key="3">
    <source>
        <dbReference type="Proteomes" id="UP001305414"/>
    </source>
</evidence>
<reference evidence="2 3" key="1">
    <citation type="submission" date="2023-10" db="EMBL/GenBank/DDBJ databases">
        <title>Draft genome sequence of Xylaria bambusicola isolate GMP-LS, the root and basal stem rot pathogen of sugarcane in Indonesia.</title>
        <authorList>
            <person name="Selvaraj P."/>
            <person name="Muralishankar V."/>
            <person name="Muruganantham S."/>
            <person name="Sp S."/>
            <person name="Haryani S."/>
            <person name="Lau K.J.X."/>
            <person name="Naqvi N.I."/>
        </authorList>
    </citation>
    <scope>NUCLEOTIDE SEQUENCE [LARGE SCALE GENOMIC DNA]</scope>
    <source>
        <strain evidence="2">GMP-LS</strain>
    </source>
</reference>
<dbReference type="EMBL" id="JAWHQM010000042">
    <property type="protein sequence ID" value="KAK5634557.1"/>
    <property type="molecule type" value="Genomic_DNA"/>
</dbReference>
<sequence>MCALHLQTLPRLTEGNTAGDLEPVDSPEMQPELAVPAEAGSAGTAFVTAEFLPGHDAGFAVLWPLCVRSDESSKDGL</sequence>
<accession>A0AAN7US66</accession>
<keyword evidence="3" id="KW-1185">Reference proteome</keyword>
<name>A0AAN7US66_9PEZI</name>